<reference evidence="2" key="1">
    <citation type="submission" date="2022-08" db="UniProtKB">
        <authorList>
            <consortium name="EnsemblMetazoa"/>
        </authorList>
    </citation>
    <scope>IDENTIFICATION</scope>
    <source>
        <strain evidence="2">Israel</strain>
    </source>
</reference>
<evidence type="ECO:0000256" key="1">
    <source>
        <dbReference type="SAM" id="MobiDB-lite"/>
    </source>
</evidence>
<feature type="compositionally biased region" description="Basic and acidic residues" evidence="1">
    <location>
        <begin position="1"/>
        <end position="19"/>
    </location>
</feature>
<feature type="region of interest" description="Disordered" evidence="1">
    <location>
        <begin position="1"/>
        <end position="39"/>
    </location>
</feature>
<accession>A0A1B0DLI8</accession>
<dbReference type="Proteomes" id="UP000092462">
    <property type="component" value="Unassembled WGS sequence"/>
</dbReference>
<evidence type="ECO:0000313" key="3">
    <source>
        <dbReference type="Proteomes" id="UP000092462"/>
    </source>
</evidence>
<sequence length="70" mass="7671">MSTKGDEETEKDAEKHDSDIGEEDETNETHSIVPFSNSNGAVLGRTVTLQMLLAAKMLQPGKSTMTIEYL</sequence>
<organism evidence="2 3">
    <name type="scientific">Phlebotomus papatasi</name>
    <name type="common">Sandfly</name>
    <dbReference type="NCBI Taxonomy" id="29031"/>
    <lineage>
        <taxon>Eukaryota</taxon>
        <taxon>Metazoa</taxon>
        <taxon>Ecdysozoa</taxon>
        <taxon>Arthropoda</taxon>
        <taxon>Hexapoda</taxon>
        <taxon>Insecta</taxon>
        <taxon>Pterygota</taxon>
        <taxon>Neoptera</taxon>
        <taxon>Endopterygota</taxon>
        <taxon>Diptera</taxon>
        <taxon>Nematocera</taxon>
        <taxon>Psychodoidea</taxon>
        <taxon>Psychodidae</taxon>
        <taxon>Phlebotomus</taxon>
        <taxon>Phlebotomus</taxon>
    </lineage>
</organism>
<dbReference type="EMBL" id="AJVK01006692">
    <property type="status" value="NOT_ANNOTATED_CDS"/>
    <property type="molecule type" value="Genomic_DNA"/>
</dbReference>
<protein>
    <submittedName>
        <fullName evidence="2">Uncharacterized protein</fullName>
    </submittedName>
</protein>
<dbReference type="AlphaFoldDB" id="A0A1B0DLI8"/>
<evidence type="ECO:0000313" key="2">
    <source>
        <dbReference type="EnsemblMetazoa" id="PPAI009228-PA"/>
    </source>
</evidence>
<dbReference type="VEuPathDB" id="VectorBase:PPAI009228"/>
<name>A0A1B0DLI8_PHLPP</name>
<dbReference type="EnsemblMetazoa" id="PPAI009228-RA">
    <property type="protein sequence ID" value="PPAI009228-PA"/>
    <property type="gene ID" value="PPAI009228"/>
</dbReference>
<proteinExistence type="predicted"/>
<dbReference type="VEuPathDB" id="VectorBase:PPAPM1_010054"/>
<keyword evidence="3" id="KW-1185">Reference proteome</keyword>